<dbReference type="STRING" id="391038.Bphy_3270"/>
<sequence>MKVFILHSGNANYPEINAYSDFLSKLGIQVFSGDSNTYSRFPFKGECVLWCIMGFYRVHENARFIIHDYRSLSVRPLAACKDWIKQVMNAKPNLRAFQNERMRDVMNFRDAIPSVLLPMGVPDWIFDAADGDRCDSAHPTKGGRFCYIGEMSRERGFDKVLAAWRASPWKRENKFVLVGRPETSLYREFRNTEGLNFVGRVSQKDALDIVRRSEYAVCYFPYHRPHCFQTPTKMLEYAALGKKIICNDSPSNLAASRELGIHAFVAGRSIFDSLPFDGRELSVKKNEPDKLRRLAWTSVIEGAGILAFVRDAMDIAVPRRLQHVGNAL</sequence>
<dbReference type="AlphaFoldDB" id="B2JS49"/>
<dbReference type="RefSeq" id="WP_012402599.1">
    <property type="nucleotide sequence ID" value="NC_010623.1"/>
</dbReference>
<proteinExistence type="predicted"/>
<evidence type="ECO:0000313" key="1">
    <source>
        <dbReference type="EMBL" id="ACC72426.1"/>
    </source>
</evidence>
<protein>
    <recommendedName>
        <fullName evidence="3">Glycosyltransferase</fullName>
    </recommendedName>
</protein>
<evidence type="ECO:0008006" key="3">
    <source>
        <dbReference type="Google" id="ProtNLM"/>
    </source>
</evidence>
<dbReference type="HOGENOM" id="CLU_908141_0_0_4"/>
<gene>
    <name evidence="1" type="ordered locus">Bphy_3270</name>
</gene>
<dbReference type="OrthoDB" id="8989364at2"/>
<keyword evidence="2" id="KW-1185">Reference proteome</keyword>
<dbReference type="Pfam" id="PF13692">
    <property type="entry name" value="Glyco_trans_1_4"/>
    <property type="match status" value="1"/>
</dbReference>
<organism evidence="1 2">
    <name type="scientific">Paraburkholderia phymatum (strain DSM 17167 / CIP 108236 / LMG 21445 / STM815)</name>
    <name type="common">Burkholderia phymatum</name>
    <dbReference type="NCBI Taxonomy" id="391038"/>
    <lineage>
        <taxon>Bacteria</taxon>
        <taxon>Pseudomonadati</taxon>
        <taxon>Pseudomonadota</taxon>
        <taxon>Betaproteobacteria</taxon>
        <taxon>Burkholderiales</taxon>
        <taxon>Burkholderiaceae</taxon>
        <taxon>Paraburkholderia</taxon>
    </lineage>
</organism>
<dbReference type="eggNOG" id="COG0438">
    <property type="taxonomic scope" value="Bacteria"/>
</dbReference>
<accession>B2JS49</accession>
<dbReference type="EMBL" id="CP001044">
    <property type="protein sequence ID" value="ACC72426.1"/>
    <property type="molecule type" value="Genomic_DNA"/>
</dbReference>
<dbReference type="SUPFAM" id="SSF53756">
    <property type="entry name" value="UDP-Glycosyltransferase/glycogen phosphorylase"/>
    <property type="match status" value="1"/>
</dbReference>
<evidence type="ECO:0000313" key="2">
    <source>
        <dbReference type="Proteomes" id="UP000001192"/>
    </source>
</evidence>
<name>B2JS49_PARP8</name>
<reference evidence="2" key="1">
    <citation type="journal article" date="2014" name="Stand. Genomic Sci.">
        <title>Complete genome sequence of Burkholderia phymatum STM815(T), a broad host range and efficient nitrogen-fixing symbiont of Mimosa species.</title>
        <authorList>
            <person name="Moulin L."/>
            <person name="Klonowska A."/>
            <person name="Caroline B."/>
            <person name="Booth K."/>
            <person name="Vriezen J.A."/>
            <person name="Melkonian R."/>
            <person name="James E.K."/>
            <person name="Young J.P."/>
            <person name="Bena G."/>
            <person name="Hauser L."/>
            <person name="Land M."/>
            <person name="Kyrpides N."/>
            <person name="Bruce D."/>
            <person name="Chain P."/>
            <person name="Copeland A."/>
            <person name="Pitluck S."/>
            <person name="Woyke T."/>
            <person name="Lizotte-Waniewski M."/>
            <person name="Bristow J."/>
            <person name="Riley M."/>
        </authorList>
    </citation>
    <scope>NUCLEOTIDE SEQUENCE [LARGE SCALE GENOMIC DNA]</scope>
    <source>
        <strain evidence="2">DSM 17167 / CIP 108236 / LMG 21445 / STM815</strain>
    </source>
</reference>
<dbReference type="Proteomes" id="UP000001192">
    <property type="component" value="Chromosome 2"/>
</dbReference>
<dbReference type="KEGG" id="bph:Bphy_3270"/>
<dbReference type="Gene3D" id="3.40.50.2000">
    <property type="entry name" value="Glycogen Phosphorylase B"/>
    <property type="match status" value="1"/>
</dbReference>